<feature type="transmembrane region" description="Helical" evidence="1">
    <location>
        <begin position="471"/>
        <end position="495"/>
    </location>
</feature>
<evidence type="ECO:0000313" key="2">
    <source>
        <dbReference type="EMBL" id="KZM33923.1"/>
    </source>
</evidence>
<dbReference type="AlphaFoldDB" id="A0A163Q9G6"/>
<comment type="caution">
    <text evidence="2">The sequence shown here is derived from an EMBL/GenBank/DDBJ whole genome shotgun (WGS) entry which is preliminary data.</text>
</comment>
<keyword evidence="1" id="KW-0472">Membrane</keyword>
<evidence type="ECO:0000313" key="3">
    <source>
        <dbReference type="Proteomes" id="UP000076447"/>
    </source>
</evidence>
<dbReference type="SUPFAM" id="SSF53448">
    <property type="entry name" value="Nucleotide-diphospho-sugar transferases"/>
    <property type="match status" value="1"/>
</dbReference>
<evidence type="ECO:0000256" key="1">
    <source>
        <dbReference type="SAM" id="Phobius"/>
    </source>
</evidence>
<dbReference type="PATRIC" id="fig|43678.3.peg.3571"/>
<feature type="transmembrane region" description="Helical" evidence="1">
    <location>
        <begin position="728"/>
        <end position="748"/>
    </location>
</feature>
<feature type="transmembrane region" description="Helical" evidence="1">
    <location>
        <begin position="527"/>
        <end position="547"/>
    </location>
</feature>
<feature type="transmembrane region" description="Helical" evidence="1">
    <location>
        <begin position="802"/>
        <end position="829"/>
    </location>
</feature>
<dbReference type="InterPro" id="IPR050834">
    <property type="entry name" value="Glycosyltransf_2"/>
</dbReference>
<keyword evidence="1" id="KW-1133">Transmembrane helix</keyword>
<feature type="transmembrane region" description="Helical" evidence="1">
    <location>
        <begin position="760"/>
        <end position="781"/>
    </location>
</feature>
<feature type="transmembrane region" description="Helical" evidence="1">
    <location>
        <begin position="1088"/>
        <end position="1108"/>
    </location>
</feature>
<feature type="transmembrane region" description="Helical" evidence="1">
    <location>
        <begin position="629"/>
        <end position="646"/>
    </location>
</feature>
<sequence length="1116" mass="116609">MAAAGSSSATVTVTAVIVTQGHTRYLPETLDAVRAQSIAPDAVIVVDVATSRAMSEYQELHLGGARFLAAPHARSFGQAVDTALASRGEDAPPTWLWLLHDDSPPEPGALAEQLRAVEHSATVAVAGAKQRRWDAGGDDDGLLLEVGFTISPLGRRMTGIDEHEIDQGQHDAREDVLAVGLAGALVRTSVWLELGGTDPEHGVFGDGLDLCRRARLAGHRIVVVPRAVVRHAQASLLGLRQEDPRDEEHEAPVPDVDASYGARRRSLLHQRLVSVSAPMLLPAALAMILWAPFQAMYRLAVKRPGQARDELLAPLWAVFRFRALARSRRRIRRTSVLPRRALAPLRGTWRDVLGERRDHRLAHAELSRTVEAPTDLERAELRALARRRRTMLSVVVVALLGVTAVVFGPLLSVLGAGGRFVGGALLPAQGRLAETWQAATGGWIAEGMGAAGPADPFTTLLLSASLLGGGVAQPVIGVLVVTSFLVAGLGAWFAAGGVTRSVWLRAWATAVWVAAPSLVIALGDGRLGALVAHAALPWVALGVLRALGVQARDEVAPALVNRSVVEVGTTPTAPRVVRTARRRRQGSIGAAAAAALALLVAVCGAPVLLPVAALALSVVALAAAQHRRYLLLVLLPSIVLLAPFWWRVVTTWDDGGWRLLFADPGAPVQAVAAPAWQQLLGQPVEASAWFDLDVGALGEAARWAPLATGVLVAALALVALFRRRGAAVVSAWFVAVLGLVTAAVAGSVEVAVGEHGAITGWPGVGVSVILLALLGAALLGAPALRRPVRPIPTATPRSRARAGWRAAAVGLLALVALAVPAASLTSWVLSATERVGAVGDLTVTTEPVVPRVGQQMQDSEREVRVLSIALGPGGVLEYALLRGDGPQMIDSSSVVHVHAMGDPSSAQGPVPDLVAAMASGSSADAATGLADLAVGAVLIPAEPAPDPTTARERAELVARLDMVPGLERVTEGQSGVLWRVAPGPAETDAPAWARVVDALPATPAAGEEASEAVSVERLLPTDDKTVATRVEPGAQTRAVVLAETADPGWTATLDGRNLPRAEVDGRQAFLLGPDGGFLSIEHDPAHRLPWLVAAGVTLLIFVLLAVPVGRRRTGTR</sequence>
<feature type="transmembrane region" description="Helical" evidence="1">
    <location>
        <begin position="391"/>
        <end position="411"/>
    </location>
</feature>
<dbReference type="PANTHER" id="PTHR43685">
    <property type="entry name" value="GLYCOSYLTRANSFERASE"/>
    <property type="match status" value="1"/>
</dbReference>
<name>A0A163Q9G6_9CELL</name>
<feature type="transmembrane region" description="Helical" evidence="1">
    <location>
        <begin position="607"/>
        <end position="624"/>
    </location>
</feature>
<feature type="transmembrane region" description="Helical" evidence="1">
    <location>
        <begin position="585"/>
        <end position="601"/>
    </location>
</feature>
<organism evidence="2 3">
    <name type="scientific">Oerskovia enterophila</name>
    <dbReference type="NCBI Taxonomy" id="43678"/>
    <lineage>
        <taxon>Bacteria</taxon>
        <taxon>Bacillati</taxon>
        <taxon>Actinomycetota</taxon>
        <taxon>Actinomycetes</taxon>
        <taxon>Micrococcales</taxon>
        <taxon>Cellulomonadaceae</taxon>
        <taxon>Oerskovia</taxon>
    </lineage>
</organism>
<feature type="transmembrane region" description="Helical" evidence="1">
    <location>
        <begin position="502"/>
        <end position="521"/>
    </location>
</feature>
<dbReference type="STRING" id="43678.OJAG_34070"/>
<dbReference type="Proteomes" id="UP000076447">
    <property type="component" value="Unassembled WGS sequence"/>
</dbReference>
<keyword evidence="2" id="KW-0808">Transferase</keyword>
<dbReference type="InterPro" id="IPR029044">
    <property type="entry name" value="Nucleotide-diphossugar_trans"/>
</dbReference>
<proteinExistence type="predicted"/>
<accession>A0A163Q9G6</accession>
<protein>
    <submittedName>
        <fullName evidence="2">Glycosyl transferase family 2</fullName>
    </submittedName>
</protein>
<dbReference type="Gene3D" id="3.90.550.10">
    <property type="entry name" value="Spore Coat Polysaccharide Biosynthesis Protein SpsA, Chain A"/>
    <property type="match status" value="1"/>
</dbReference>
<reference evidence="2 3" key="1">
    <citation type="submission" date="2016-01" db="EMBL/GenBank/DDBJ databases">
        <title>Genome sequence of Oerskovia enterophila VJag, an agar and cellulose degrading bacterium.</title>
        <authorList>
            <person name="Poehlein A."/>
            <person name="Jag V."/>
            <person name="Bengelsdorf F."/>
            <person name="Duerre P."/>
            <person name="Daniel R."/>
        </authorList>
    </citation>
    <scope>NUCLEOTIDE SEQUENCE [LARGE SCALE GENOMIC DNA]</scope>
    <source>
        <strain evidence="2 3">VJag</strain>
    </source>
</reference>
<feature type="transmembrane region" description="Helical" evidence="1">
    <location>
        <begin position="272"/>
        <end position="291"/>
    </location>
</feature>
<dbReference type="EMBL" id="LRIE01000083">
    <property type="protein sequence ID" value="KZM33923.1"/>
    <property type="molecule type" value="Genomic_DNA"/>
</dbReference>
<dbReference type="GO" id="GO:0016740">
    <property type="term" value="F:transferase activity"/>
    <property type="evidence" value="ECO:0007669"/>
    <property type="project" value="UniProtKB-KW"/>
</dbReference>
<dbReference type="PANTHER" id="PTHR43685:SF3">
    <property type="entry name" value="SLR2126 PROTEIN"/>
    <property type="match status" value="1"/>
</dbReference>
<gene>
    <name evidence="2" type="ORF">OJAG_34070</name>
</gene>
<dbReference type="Pfam" id="PF13641">
    <property type="entry name" value="Glyco_tranf_2_3"/>
    <property type="match status" value="1"/>
</dbReference>
<keyword evidence="1" id="KW-0812">Transmembrane</keyword>
<feature type="transmembrane region" description="Helical" evidence="1">
    <location>
        <begin position="703"/>
        <end position="721"/>
    </location>
</feature>